<dbReference type="GO" id="GO:2001238">
    <property type="term" value="P:positive regulation of extrinsic apoptotic signaling pathway"/>
    <property type="evidence" value="ECO:0007669"/>
    <property type="project" value="TreeGrafter"/>
</dbReference>
<dbReference type="AlphaFoldDB" id="A0A6F9DGQ4"/>
<feature type="compositionally biased region" description="Polar residues" evidence="1">
    <location>
        <begin position="315"/>
        <end position="326"/>
    </location>
</feature>
<dbReference type="InterPro" id="IPR001315">
    <property type="entry name" value="CARD"/>
</dbReference>
<dbReference type="GO" id="GO:0019209">
    <property type="term" value="F:kinase activator activity"/>
    <property type="evidence" value="ECO:0007669"/>
    <property type="project" value="TreeGrafter"/>
</dbReference>
<evidence type="ECO:0000313" key="3">
    <source>
        <dbReference type="EMBL" id="CAB3262637.1"/>
    </source>
</evidence>
<dbReference type="EMBL" id="LR786775">
    <property type="protein sequence ID" value="CAB3262637.1"/>
    <property type="molecule type" value="mRNA"/>
</dbReference>
<evidence type="ECO:0000256" key="1">
    <source>
        <dbReference type="SAM" id="MobiDB-lite"/>
    </source>
</evidence>
<dbReference type="GO" id="GO:0003713">
    <property type="term" value="F:transcription coactivator activity"/>
    <property type="evidence" value="ECO:0007669"/>
    <property type="project" value="TreeGrafter"/>
</dbReference>
<dbReference type="GO" id="GO:0051059">
    <property type="term" value="F:NF-kappaB binding"/>
    <property type="evidence" value="ECO:0007669"/>
    <property type="project" value="TreeGrafter"/>
</dbReference>
<gene>
    <name evidence="3" type="primary">LOC100181150</name>
</gene>
<dbReference type="GO" id="GO:0043422">
    <property type="term" value="F:protein kinase B binding"/>
    <property type="evidence" value="ECO:0007669"/>
    <property type="project" value="TreeGrafter"/>
</dbReference>
<dbReference type="SMART" id="SM00114">
    <property type="entry name" value="CARD"/>
    <property type="match status" value="1"/>
</dbReference>
<feature type="domain" description="CARD" evidence="2">
    <location>
        <begin position="18"/>
        <end position="96"/>
    </location>
</feature>
<sequence>MLPRMNTEEAEMTRDEFLYELQKETLDRLRHYLCSNLQPERLFPWLQSRQILTTDDCEDIRSLPTTNRKVNKLIDTIKRSGPNCLENLKKAIEQSNKTQLFIAKKLGDQYQLIYDSPINQEKLSFITRDPPPPYFPLDNKVVSPQPGHPPPFTFTDTSKHPDLRVQATTSDNCQSELGQSCVTSLAIPPLTSQISQVANTGTYMRSVSAFHTGDYNDSGATEPASSIQDQEQKIRKYEDNGLTGAQEDQSMELEKIQSRSLSRKSHSRQPEEHDSSLSYISFASRNINETKAFKVASSPNGNQQNPPPYNKSHIEANNSIGLSTTGRFPRESGDPSTAGSGNSFLLHYPPDPDVSFEVSDGDI</sequence>
<accession>A0A6F9DGQ4</accession>
<dbReference type="SUPFAM" id="SSF47986">
    <property type="entry name" value="DEATH domain"/>
    <property type="match status" value="1"/>
</dbReference>
<evidence type="ECO:0000259" key="2">
    <source>
        <dbReference type="PROSITE" id="PS50209"/>
    </source>
</evidence>
<organism evidence="3">
    <name type="scientific">Phallusia mammillata</name>
    <dbReference type="NCBI Taxonomy" id="59560"/>
    <lineage>
        <taxon>Eukaryota</taxon>
        <taxon>Metazoa</taxon>
        <taxon>Chordata</taxon>
        <taxon>Tunicata</taxon>
        <taxon>Ascidiacea</taxon>
        <taxon>Phlebobranchia</taxon>
        <taxon>Ascidiidae</taxon>
        <taxon>Phallusia</taxon>
    </lineage>
</organism>
<dbReference type="GO" id="GO:0032449">
    <property type="term" value="C:CBM complex"/>
    <property type="evidence" value="ECO:0007669"/>
    <property type="project" value="TreeGrafter"/>
</dbReference>
<reference evidence="3" key="1">
    <citation type="submission" date="2020-04" db="EMBL/GenBank/DDBJ databases">
        <authorList>
            <person name="Neveu A P."/>
        </authorList>
    </citation>
    <scope>NUCLEOTIDE SEQUENCE</scope>
    <source>
        <tissue evidence="3">Whole embryo</tissue>
    </source>
</reference>
<proteinExistence type="evidence at transcript level"/>
<dbReference type="PROSITE" id="PS50209">
    <property type="entry name" value="CARD"/>
    <property type="match status" value="1"/>
</dbReference>
<feature type="compositionally biased region" description="Polar residues" evidence="1">
    <location>
        <begin position="334"/>
        <end position="343"/>
    </location>
</feature>
<dbReference type="InterPro" id="IPR011029">
    <property type="entry name" value="DEATH-like_dom_sf"/>
</dbReference>
<dbReference type="GO" id="GO:0006915">
    <property type="term" value="P:apoptotic process"/>
    <property type="evidence" value="ECO:0007669"/>
    <property type="project" value="InterPro"/>
</dbReference>
<dbReference type="Gene3D" id="1.10.533.10">
    <property type="entry name" value="Death Domain, Fas"/>
    <property type="match status" value="1"/>
</dbReference>
<protein>
    <submittedName>
        <fullName evidence="3">Uncharacterized protein LOC100181150</fullName>
    </submittedName>
</protein>
<dbReference type="Pfam" id="PF00619">
    <property type="entry name" value="CARD"/>
    <property type="match status" value="1"/>
</dbReference>
<dbReference type="InterPro" id="IPR033238">
    <property type="entry name" value="BCL10/E10"/>
</dbReference>
<dbReference type="GO" id="GO:0005829">
    <property type="term" value="C:cytosol"/>
    <property type="evidence" value="ECO:0007669"/>
    <property type="project" value="TreeGrafter"/>
</dbReference>
<dbReference type="PANTHER" id="PTHR34920:SF1">
    <property type="entry name" value="B-CELL LYMPHOMA_LEUKEMIA 10"/>
    <property type="match status" value="1"/>
</dbReference>
<dbReference type="GO" id="GO:0002250">
    <property type="term" value="P:adaptive immune response"/>
    <property type="evidence" value="ECO:0007669"/>
    <property type="project" value="TreeGrafter"/>
</dbReference>
<feature type="region of interest" description="Disordered" evidence="1">
    <location>
        <begin position="242"/>
        <end position="278"/>
    </location>
</feature>
<dbReference type="PANTHER" id="PTHR34920">
    <property type="entry name" value="B-CELL LYMPHOMA/LEUKEMIA 10"/>
    <property type="match status" value="1"/>
</dbReference>
<name>A0A6F9DGQ4_9ASCI</name>
<feature type="region of interest" description="Disordered" evidence="1">
    <location>
        <begin position="294"/>
        <end position="363"/>
    </location>
</feature>